<sequence>MGVADVGGGDPSNEFFTIFLCTLAVVTSPMGLGARRQNFLFLLGLWLFDQAKHANHLTIDIEAEWTAPSNQPIHVVLHICRQAERAAVTQAIFIMSLICPHQFRCGA</sequence>
<dbReference type="EMBL" id="JXXE01000839">
    <property type="protein sequence ID" value="KIZ32729.1"/>
    <property type="molecule type" value="Genomic_DNA"/>
</dbReference>
<evidence type="ECO:0000313" key="3">
    <source>
        <dbReference type="Proteomes" id="UP000032515"/>
    </source>
</evidence>
<keyword evidence="1" id="KW-1133">Transmembrane helix</keyword>
<accession>A0A0D7DVY2</accession>
<dbReference type="Proteomes" id="UP000032515">
    <property type="component" value="Unassembled WGS sequence"/>
</dbReference>
<keyword evidence="1" id="KW-0472">Membrane</keyword>
<name>A0A0D7DVY2_RHOPL</name>
<organism evidence="2 3">
    <name type="scientific">Rhodopseudomonas palustris</name>
    <dbReference type="NCBI Taxonomy" id="1076"/>
    <lineage>
        <taxon>Bacteria</taxon>
        <taxon>Pseudomonadati</taxon>
        <taxon>Pseudomonadota</taxon>
        <taxon>Alphaproteobacteria</taxon>
        <taxon>Hyphomicrobiales</taxon>
        <taxon>Nitrobacteraceae</taxon>
        <taxon>Rhodopseudomonas</taxon>
    </lineage>
</organism>
<reference evidence="2 3" key="1">
    <citation type="submission" date="2014-11" db="EMBL/GenBank/DDBJ databases">
        <title>Genomics and ecophysiology of heterotrophic nitrogen fixing bacteria isolated from estuarine surface water.</title>
        <authorList>
            <person name="Bentzon-Tilia M."/>
            <person name="Severin I."/>
            <person name="Hansen L.H."/>
            <person name="Riemann L."/>
        </authorList>
    </citation>
    <scope>NUCLEOTIDE SEQUENCE [LARGE SCALE GENOMIC DNA]</scope>
    <source>
        <strain evidence="2 3">BAL398</strain>
    </source>
</reference>
<evidence type="ECO:0000313" key="2">
    <source>
        <dbReference type="EMBL" id="KIZ32729.1"/>
    </source>
</evidence>
<comment type="caution">
    <text evidence="2">The sequence shown here is derived from an EMBL/GenBank/DDBJ whole genome shotgun (WGS) entry which is preliminary data.</text>
</comment>
<gene>
    <name evidence="2" type="ORF">OO17_29455</name>
</gene>
<feature type="transmembrane region" description="Helical" evidence="1">
    <location>
        <begin position="15"/>
        <end position="34"/>
    </location>
</feature>
<proteinExistence type="predicted"/>
<keyword evidence="1" id="KW-0812">Transmembrane</keyword>
<evidence type="ECO:0000256" key="1">
    <source>
        <dbReference type="SAM" id="Phobius"/>
    </source>
</evidence>
<dbReference type="AlphaFoldDB" id="A0A0D7DVY2"/>
<protein>
    <submittedName>
        <fullName evidence="2">Uncharacterized protein</fullName>
    </submittedName>
</protein>